<evidence type="ECO:0000256" key="2">
    <source>
        <dbReference type="SAM" id="SignalP"/>
    </source>
</evidence>
<dbReference type="HOGENOM" id="CLU_038034_2_4_9"/>
<dbReference type="AlphaFoldDB" id="R6X168"/>
<dbReference type="Gene3D" id="3.40.50.1980">
    <property type="entry name" value="Nitrogenase molybdenum iron protein domain"/>
    <property type="match status" value="2"/>
</dbReference>
<evidence type="ECO:0000313" key="4">
    <source>
        <dbReference type="EMBL" id="CDD09996.1"/>
    </source>
</evidence>
<keyword evidence="2" id="KW-0732">Signal</keyword>
<dbReference type="PROSITE" id="PS50983">
    <property type="entry name" value="FE_B12_PBP"/>
    <property type="match status" value="1"/>
</dbReference>
<comment type="similarity">
    <text evidence="1">Belongs to the bacterial solute-binding protein 8 family.</text>
</comment>
<dbReference type="GO" id="GO:0071281">
    <property type="term" value="P:cellular response to iron ion"/>
    <property type="evidence" value="ECO:0007669"/>
    <property type="project" value="TreeGrafter"/>
</dbReference>
<protein>
    <submittedName>
        <fullName evidence="4">Heme ABC superfamily ATP binding cassette transporter binding protein HmuT</fullName>
    </submittedName>
</protein>
<dbReference type="Pfam" id="PF01497">
    <property type="entry name" value="Peripla_BP_2"/>
    <property type="match status" value="1"/>
</dbReference>
<reference evidence="4" key="1">
    <citation type="submission" date="2012-11" db="EMBL/GenBank/DDBJ databases">
        <title>Dependencies among metagenomic species, viruses, plasmids and units of genetic variation.</title>
        <authorList>
            <person name="Nielsen H.B."/>
            <person name="Almeida M."/>
            <person name="Juncker A.S."/>
            <person name="Rasmussen S."/>
            <person name="Li J."/>
            <person name="Sunagawa S."/>
            <person name="Plichta D."/>
            <person name="Gautier L."/>
            <person name="Le Chatelier E."/>
            <person name="Peletier E."/>
            <person name="Bonde I."/>
            <person name="Nielsen T."/>
            <person name="Manichanh C."/>
            <person name="Arumugam M."/>
            <person name="Batto J."/>
            <person name="Santos M.B.Q.D."/>
            <person name="Blom N."/>
            <person name="Borruel N."/>
            <person name="Burgdorf K.S."/>
            <person name="Boumezbeur F."/>
            <person name="Casellas F."/>
            <person name="Dore J."/>
            <person name="Guarner F."/>
            <person name="Hansen T."/>
            <person name="Hildebrand F."/>
            <person name="Kaas R.S."/>
            <person name="Kennedy S."/>
            <person name="Kristiansen K."/>
            <person name="Kultima J.R."/>
            <person name="Leonard P."/>
            <person name="Levenez F."/>
            <person name="Lund O."/>
            <person name="Moumen B."/>
            <person name="Le Paslier D."/>
            <person name="Pons N."/>
            <person name="Pedersen O."/>
            <person name="Prifti E."/>
            <person name="Qin J."/>
            <person name="Raes J."/>
            <person name="Tap J."/>
            <person name="Tims S."/>
            <person name="Ussery D.W."/>
            <person name="Yamada T."/>
            <person name="MetaHit consortium"/>
            <person name="Renault P."/>
            <person name="Sicheritz-Ponten T."/>
            <person name="Bork P."/>
            <person name="Wang J."/>
            <person name="Brunak S."/>
            <person name="Ehrlich S.D."/>
        </authorList>
    </citation>
    <scope>NUCLEOTIDE SEQUENCE [LARGE SCALE GENOMIC DNA]</scope>
</reference>
<feature type="domain" description="Fe/B12 periplasmic-binding" evidence="3">
    <location>
        <begin position="51"/>
        <end position="316"/>
    </location>
</feature>
<name>R6X168_9FIRM</name>
<accession>R6X168</accession>
<gene>
    <name evidence="4" type="ORF">BN587_01750</name>
</gene>
<feature type="chain" id="PRO_5004423970" evidence="2">
    <location>
        <begin position="20"/>
        <end position="331"/>
    </location>
</feature>
<sequence>MKRLICVIMLVTLAFCAMACGKGLKTHDEEALYTVQDATGVNISFKEKPHRILPLGVGVPDIVMDLTGPERILALPKYFSDAQVSFIADKAKKVPIKTERIIPVEQIMKLKPDLVLVPYNADRTKIETMRSMGIKVFVVKAPHNMQEIEQCVLDVSEAVGEAEKGKSIVQNMKSIFELIKKTNSSIPVTERKKILAVSVEGAFGVKGGLFDDLCHYAYIENAAGNIELPTGARIGKEGIVKLQPDVILLPTATRMMADSKRKTAIDEILHDPSYMTLKAVQNKQIIALPDKYYRYCVSHYAAEAAYVLASSVYPQYYKQLQMPGLLAGIEE</sequence>
<feature type="signal peptide" evidence="2">
    <location>
        <begin position="1"/>
        <end position="19"/>
    </location>
</feature>
<dbReference type="InterPro" id="IPR050902">
    <property type="entry name" value="ABC_Transporter_SBP"/>
</dbReference>
<dbReference type="EMBL" id="CBGL010000019">
    <property type="protein sequence ID" value="CDD09996.1"/>
    <property type="molecule type" value="Genomic_DNA"/>
</dbReference>
<dbReference type="InterPro" id="IPR002491">
    <property type="entry name" value="ABC_transptr_periplasmic_BD"/>
</dbReference>
<organism evidence="4">
    <name type="scientific">Phascolarctobacterium succinatutens CAG:287</name>
    <dbReference type="NCBI Taxonomy" id="1263101"/>
    <lineage>
        <taxon>Bacteria</taxon>
        <taxon>Bacillati</taxon>
        <taxon>Bacillota</taxon>
        <taxon>Negativicutes</taxon>
        <taxon>Acidaminococcales</taxon>
        <taxon>Acidaminococcaceae</taxon>
        <taxon>Phascolarctobacterium</taxon>
    </lineage>
</organism>
<dbReference type="SUPFAM" id="SSF53807">
    <property type="entry name" value="Helical backbone' metal receptor"/>
    <property type="match status" value="1"/>
</dbReference>
<dbReference type="Proteomes" id="UP000014937">
    <property type="component" value="Unassembled WGS sequence"/>
</dbReference>
<dbReference type="RefSeq" id="WP_021720786.1">
    <property type="nucleotide sequence ID" value="NZ_FR892813.1"/>
</dbReference>
<comment type="caution">
    <text evidence="4">The sequence shown here is derived from an EMBL/GenBank/DDBJ whole genome shotgun (WGS) entry which is preliminary data.</text>
</comment>
<evidence type="ECO:0000259" key="3">
    <source>
        <dbReference type="PROSITE" id="PS50983"/>
    </source>
</evidence>
<dbReference type="PANTHER" id="PTHR30535:SF34">
    <property type="entry name" value="MOLYBDATE-BINDING PROTEIN MOLA"/>
    <property type="match status" value="1"/>
</dbReference>
<proteinExistence type="inferred from homology"/>
<dbReference type="PANTHER" id="PTHR30535">
    <property type="entry name" value="VITAMIN B12-BINDING PROTEIN"/>
    <property type="match status" value="1"/>
</dbReference>
<evidence type="ECO:0000256" key="1">
    <source>
        <dbReference type="ARBA" id="ARBA00008814"/>
    </source>
</evidence>